<comment type="subcellular location">
    <subcellularLocation>
        <location evidence="1">Cell membrane</location>
        <topology evidence="1">Multi-pass membrane protein</topology>
    </subcellularLocation>
</comment>
<keyword evidence="4" id="KW-1133">Transmembrane helix</keyword>
<protein>
    <submittedName>
        <fullName evidence="6">Uncharacterized protein</fullName>
    </submittedName>
</protein>
<dbReference type="OrthoDB" id="164888at2"/>
<evidence type="ECO:0000256" key="1">
    <source>
        <dbReference type="ARBA" id="ARBA00004651"/>
    </source>
</evidence>
<keyword evidence="3" id="KW-0812">Transmembrane</keyword>
<name>A0A402CQ14_9BACT</name>
<evidence type="ECO:0000256" key="3">
    <source>
        <dbReference type="ARBA" id="ARBA00022692"/>
    </source>
</evidence>
<keyword evidence="5" id="KW-0472">Membrane</keyword>
<evidence type="ECO:0000313" key="7">
    <source>
        <dbReference type="Proteomes" id="UP000287394"/>
    </source>
</evidence>
<gene>
    <name evidence="6" type="ORF">CCAX7_47880</name>
</gene>
<organism evidence="6 7">
    <name type="scientific">Capsulimonas corticalis</name>
    <dbReference type="NCBI Taxonomy" id="2219043"/>
    <lineage>
        <taxon>Bacteria</taxon>
        <taxon>Bacillati</taxon>
        <taxon>Armatimonadota</taxon>
        <taxon>Armatimonadia</taxon>
        <taxon>Capsulimonadales</taxon>
        <taxon>Capsulimonadaceae</taxon>
        <taxon>Capsulimonas</taxon>
    </lineage>
</organism>
<evidence type="ECO:0000256" key="2">
    <source>
        <dbReference type="ARBA" id="ARBA00022475"/>
    </source>
</evidence>
<proteinExistence type="predicted"/>
<dbReference type="RefSeq" id="WP_119319562.1">
    <property type="nucleotide sequence ID" value="NZ_AP025739.1"/>
</dbReference>
<sequence>MEHDPTPWIFGGGIALVLIVGLLGLLSTIFWIVEIVDVIRRDFENDNLKIVWLLVIIFTHFLGALIYYFVGKNQGRLRV</sequence>
<dbReference type="EMBL" id="AP025739">
    <property type="protein sequence ID" value="BDI32737.1"/>
    <property type="molecule type" value="Genomic_DNA"/>
</dbReference>
<evidence type="ECO:0000313" key="6">
    <source>
        <dbReference type="EMBL" id="BDI32737.1"/>
    </source>
</evidence>
<evidence type="ECO:0000256" key="5">
    <source>
        <dbReference type="ARBA" id="ARBA00023136"/>
    </source>
</evidence>
<evidence type="ECO:0000256" key="4">
    <source>
        <dbReference type="ARBA" id="ARBA00022989"/>
    </source>
</evidence>
<dbReference type="AlphaFoldDB" id="A0A402CQ14"/>
<reference evidence="6 7" key="1">
    <citation type="journal article" date="2019" name="Int. J. Syst. Evol. Microbiol.">
        <title>Capsulimonas corticalis gen. nov., sp. nov., an aerobic capsulated bacterium, of a novel bacterial order, Capsulimonadales ord. nov., of the class Armatimonadia of the phylum Armatimonadetes.</title>
        <authorList>
            <person name="Li J."/>
            <person name="Kudo C."/>
            <person name="Tonouchi A."/>
        </authorList>
    </citation>
    <scope>NUCLEOTIDE SEQUENCE [LARGE SCALE GENOMIC DNA]</scope>
    <source>
        <strain evidence="6 7">AX-7</strain>
    </source>
</reference>
<accession>A0A402CQ14</accession>
<dbReference type="GO" id="GO:0005886">
    <property type="term" value="C:plasma membrane"/>
    <property type="evidence" value="ECO:0007669"/>
    <property type="project" value="UniProtKB-SubCell"/>
</dbReference>
<keyword evidence="2" id="KW-1003">Cell membrane</keyword>
<dbReference type="Pfam" id="PF13396">
    <property type="entry name" value="PLDc_N"/>
    <property type="match status" value="1"/>
</dbReference>
<keyword evidence="7" id="KW-1185">Reference proteome</keyword>
<dbReference type="InterPro" id="IPR027379">
    <property type="entry name" value="CLS_N"/>
</dbReference>
<dbReference type="Proteomes" id="UP000287394">
    <property type="component" value="Chromosome"/>
</dbReference>
<dbReference type="KEGG" id="ccot:CCAX7_47880"/>